<dbReference type="Proteomes" id="UP000270112">
    <property type="component" value="Unassembled WGS sequence"/>
</dbReference>
<proteinExistence type="predicted"/>
<sequence length="279" mass="31976">MSSTLTVQGIEVSFFSGGGRRDYVSLTDIARYKSATPKDVIKNWMRGREVIEYLGLWERLHNPEFKGVEFDSFKQEAGRNAFVLTPRQWIDQTGAIGMVSRSGRYGGGTFAHTDIAFEFASWVSPEFKLYLITDYQRLKLEERKTSTLEWKVTRELSKVNYLLHTDAVRDKLVPDEVDEVHRSKVYAEEADVLNVALFGKTAAEWRRDYPDRSGNMRDYANMYQLIVLSNLESYHAELIKHGVPQGERLMALNRAAREQLSLLIKYDAETRLLSSGASD</sequence>
<keyword evidence="4" id="KW-1185">Reference proteome</keyword>
<accession>A0A3N0IV94</accession>
<reference evidence="2 4" key="1">
    <citation type="journal article" date="2018" name="Elife">
        <title>Discovery and characterization of a prevalent human gut bacterial enzyme sufficient for the inactivation of a family of plant toxins.</title>
        <authorList>
            <person name="Koppel N."/>
            <person name="Bisanz J.E."/>
            <person name="Pandelia M.E."/>
            <person name="Turnbaugh P.J."/>
            <person name="Balskus E.P."/>
        </authorList>
    </citation>
    <scope>NUCLEOTIDE SEQUENCE [LARGE SCALE GENOMIC DNA]</scope>
    <source>
        <strain evidence="2 4">DSM 16107</strain>
    </source>
</reference>
<evidence type="ECO:0000313" key="5">
    <source>
        <dbReference type="Proteomes" id="UP000270112"/>
    </source>
</evidence>
<evidence type="ECO:0000259" key="1">
    <source>
        <dbReference type="PROSITE" id="PS51301"/>
    </source>
</evidence>
<reference evidence="3" key="3">
    <citation type="journal article" date="2019" name="Microbiol. Resour. Announc.">
        <title>Draft Genome Sequences of Type Strains of Gordonibacter faecihominis, Paraeggerthella hongkongensis, Parvibacter caecicola,Slackia equolifaciens, Slackia faecicanis, and Slackia isoflavoniconvertens.</title>
        <authorList>
            <person name="Danylec N."/>
            <person name="Stoll D.A."/>
            <person name="Dotsch A."/>
            <person name="Huch M."/>
        </authorList>
    </citation>
    <scope>NUCLEOTIDE SEQUENCE</scope>
    <source>
        <strain evidence="3">DSM 16107</strain>
    </source>
</reference>
<protein>
    <submittedName>
        <fullName evidence="3">DNA-binding protein</fullName>
    </submittedName>
</protein>
<dbReference type="InterPro" id="IPR018004">
    <property type="entry name" value="KilA/APSES_HTH"/>
</dbReference>
<dbReference type="OrthoDB" id="5298460at2"/>
<evidence type="ECO:0000313" key="4">
    <source>
        <dbReference type="Proteomes" id="UP000253817"/>
    </source>
</evidence>
<dbReference type="PROSITE" id="PS51301">
    <property type="entry name" value="KILA_N"/>
    <property type="match status" value="1"/>
</dbReference>
<evidence type="ECO:0000313" key="2">
    <source>
        <dbReference type="EMBL" id="RDB71914.1"/>
    </source>
</evidence>
<comment type="caution">
    <text evidence="3">The sequence shown here is derived from an EMBL/GenBank/DDBJ whole genome shotgun (WGS) entry which is preliminary data.</text>
</comment>
<dbReference type="GO" id="GO:0003677">
    <property type="term" value="F:DNA binding"/>
    <property type="evidence" value="ECO:0007669"/>
    <property type="project" value="UniProtKB-KW"/>
</dbReference>
<gene>
    <name evidence="2" type="ORF">C1876_00480</name>
    <name evidence="3" type="ORF">DMP09_12090</name>
</gene>
<evidence type="ECO:0000313" key="3">
    <source>
        <dbReference type="EMBL" id="RNM40924.1"/>
    </source>
</evidence>
<dbReference type="Pfam" id="PF04383">
    <property type="entry name" value="KilA-N"/>
    <property type="match status" value="1"/>
</dbReference>
<dbReference type="InterPro" id="IPR017880">
    <property type="entry name" value="KilA_N"/>
</dbReference>
<feature type="domain" description="KilA-N" evidence="1">
    <location>
        <begin position="1"/>
        <end position="138"/>
    </location>
</feature>
<dbReference type="SMART" id="SM01252">
    <property type="entry name" value="KilA-N"/>
    <property type="match status" value="1"/>
</dbReference>
<reference evidence="5" key="2">
    <citation type="submission" date="2018-05" db="EMBL/GenBank/DDBJ databases">
        <title>Genome Sequencing of selected type strains of the family Eggerthellaceae.</title>
        <authorList>
            <person name="Danylec N."/>
            <person name="Stoll D.A."/>
            <person name="Doetsch A."/>
            <person name="Huch M."/>
        </authorList>
    </citation>
    <scope>NUCLEOTIDE SEQUENCE [LARGE SCALE GENOMIC DNA]</scope>
    <source>
        <strain evidence="5">DSM 16107</strain>
    </source>
</reference>
<dbReference type="AlphaFoldDB" id="A0A3N0IV94"/>
<keyword evidence="3" id="KW-0238">DNA-binding</keyword>
<dbReference type="Proteomes" id="UP000253817">
    <property type="component" value="Unassembled WGS sequence"/>
</dbReference>
<name>A0A3N0IV94_9ACTN</name>
<dbReference type="EMBL" id="PPTT01000001">
    <property type="protein sequence ID" value="RDB71914.1"/>
    <property type="molecule type" value="Genomic_DNA"/>
</dbReference>
<dbReference type="EMBL" id="QICC01000057">
    <property type="protein sequence ID" value="RNM40924.1"/>
    <property type="molecule type" value="Genomic_DNA"/>
</dbReference>
<organism evidence="3 5">
    <name type="scientific">Eggerthella sinensis</name>
    <dbReference type="NCBI Taxonomy" id="242230"/>
    <lineage>
        <taxon>Bacteria</taxon>
        <taxon>Bacillati</taxon>
        <taxon>Actinomycetota</taxon>
        <taxon>Coriobacteriia</taxon>
        <taxon>Eggerthellales</taxon>
        <taxon>Eggerthellaceae</taxon>
        <taxon>Eggerthella</taxon>
    </lineage>
</organism>